<dbReference type="Proteomes" id="UP000003639">
    <property type="component" value="Unassembled WGS sequence"/>
</dbReference>
<evidence type="ECO:0000313" key="1">
    <source>
        <dbReference type="EMBL" id="EDM99923.1"/>
    </source>
</evidence>
<evidence type="ECO:0000313" key="2">
    <source>
        <dbReference type="Proteomes" id="UP000003639"/>
    </source>
</evidence>
<comment type="caution">
    <text evidence="1">The sequence shown here is derived from an EMBL/GenBank/DDBJ whole genome shotgun (WGS) entry which is preliminary data.</text>
</comment>
<protein>
    <submittedName>
        <fullName evidence="1">Uncharacterized protein</fullName>
    </submittedName>
</protein>
<dbReference type="STRING" id="411467.BACCAP_02189"/>
<name>A6NVF3_9FIRM</name>
<organism evidence="1 2">
    <name type="scientific">Pseudoflavonifractor capillosus ATCC 29799</name>
    <dbReference type="NCBI Taxonomy" id="411467"/>
    <lineage>
        <taxon>Bacteria</taxon>
        <taxon>Bacillati</taxon>
        <taxon>Bacillota</taxon>
        <taxon>Clostridia</taxon>
        <taxon>Eubacteriales</taxon>
        <taxon>Oscillospiraceae</taxon>
        <taxon>Pseudoflavonifractor</taxon>
    </lineage>
</organism>
<keyword evidence="2" id="KW-1185">Reference proteome</keyword>
<accession>A6NVF3</accession>
<proteinExistence type="predicted"/>
<dbReference type="EMBL" id="AAXG02000013">
    <property type="protein sequence ID" value="EDM99923.1"/>
    <property type="molecule type" value="Genomic_DNA"/>
</dbReference>
<reference evidence="1 2" key="2">
    <citation type="submission" date="2007-06" db="EMBL/GenBank/DDBJ databases">
        <title>Draft genome sequence of Pseudoflavonifractor capillosus ATCC 29799.</title>
        <authorList>
            <person name="Sudarsanam P."/>
            <person name="Ley R."/>
            <person name="Guruge J."/>
            <person name="Turnbaugh P.J."/>
            <person name="Mahowald M."/>
            <person name="Liep D."/>
            <person name="Gordon J."/>
        </authorList>
    </citation>
    <scope>NUCLEOTIDE SEQUENCE [LARGE SCALE GENOMIC DNA]</scope>
    <source>
        <strain evidence="1 2">ATCC 29799</strain>
    </source>
</reference>
<gene>
    <name evidence="1" type="ORF">BACCAP_02189</name>
</gene>
<sequence>MDNCWLPLALYDIFRHHPVFIYIISNLKYCVTPPFDLNVKM</sequence>
<dbReference type="AlphaFoldDB" id="A6NVF3"/>
<reference evidence="1 2" key="1">
    <citation type="submission" date="2007-04" db="EMBL/GenBank/DDBJ databases">
        <authorList>
            <person name="Fulton L."/>
            <person name="Clifton S."/>
            <person name="Fulton B."/>
            <person name="Xu J."/>
            <person name="Minx P."/>
            <person name="Pepin K.H."/>
            <person name="Johnson M."/>
            <person name="Thiruvilangam P."/>
            <person name="Bhonagiri V."/>
            <person name="Nash W.E."/>
            <person name="Mardis E.R."/>
            <person name="Wilson R.K."/>
        </authorList>
    </citation>
    <scope>NUCLEOTIDE SEQUENCE [LARGE SCALE GENOMIC DNA]</scope>
    <source>
        <strain evidence="1 2">ATCC 29799</strain>
    </source>
</reference>